<dbReference type="AlphaFoldDB" id="A0A1Q2HYT2"/>
<dbReference type="EMBL" id="CP019688">
    <property type="protein sequence ID" value="AQQ15950.1"/>
    <property type="molecule type" value="Genomic_DNA"/>
</dbReference>
<dbReference type="InterPro" id="IPR014347">
    <property type="entry name" value="Tautomerase/MIF_sf"/>
</dbReference>
<reference evidence="1 2" key="1">
    <citation type="submission" date="2016-12" db="EMBL/GenBank/DDBJ databases">
        <authorList>
            <person name="Song W.-J."/>
            <person name="Kurnit D.M."/>
        </authorList>
    </citation>
    <scope>NUCLEOTIDE SEQUENCE [LARGE SCALE GENOMIC DNA]</scope>
    <source>
        <strain evidence="1 2">DSM 30827</strain>
    </source>
</reference>
<accession>A0A1Q2HYT2</accession>
<organism evidence="1 2">
    <name type="scientific">Corynebacterium glaucum</name>
    <dbReference type="NCBI Taxonomy" id="187491"/>
    <lineage>
        <taxon>Bacteria</taxon>
        <taxon>Bacillati</taxon>
        <taxon>Actinomycetota</taxon>
        <taxon>Actinomycetes</taxon>
        <taxon>Mycobacteriales</taxon>
        <taxon>Corynebacteriaceae</taxon>
        <taxon>Corynebacterium</taxon>
    </lineage>
</organism>
<evidence type="ECO:0000313" key="2">
    <source>
        <dbReference type="Proteomes" id="UP000217209"/>
    </source>
</evidence>
<dbReference type="KEGG" id="cgv:CGLAU_10010"/>
<dbReference type="Proteomes" id="UP000217209">
    <property type="component" value="Chromosome"/>
</dbReference>
<evidence type="ECO:0000313" key="1">
    <source>
        <dbReference type="EMBL" id="AQQ15950.1"/>
    </source>
</evidence>
<dbReference type="RefSeq" id="WP_157731350.1">
    <property type="nucleotide sequence ID" value="NZ_BAAAKB010000004.1"/>
</dbReference>
<proteinExistence type="predicted"/>
<protein>
    <submittedName>
        <fullName evidence="1">4-oxalocrotonate tautomerase</fullName>
    </submittedName>
</protein>
<sequence length="76" mass="8888">MPHVEMYYFQSPISNEQKDSFGRELAELIERYFSVSYRKVSLHLVPVDGSRWGEEVVDPIILPNIDELQVVADYLE</sequence>
<name>A0A1Q2HYT2_9CORY</name>
<keyword evidence="2" id="KW-1185">Reference proteome</keyword>
<dbReference type="SUPFAM" id="SSF55331">
    <property type="entry name" value="Tautomerase/MIF"/>
    <property type="match status" value="1"/>
</dbReference>
<dbReference type="OrthoDB" id="3395834at2"/>
<gene>
    <name evidence="1" type="ORF">CGLAU_10010</name>
</gene>
<dbReference type="Gene3D" id="3.30.429.10">
    <property type="entry name" value="Macrophage Migration Inhibitory Factor"/>
    <property type="match status" value="1"/>
</dbReference>